<evidence type="ECO:0000313" key="2">
    <source>
        <dbReference type="Proteomes" id="UP000184330"/>
    </source>
</evidence>
<keyword evidence="2" id="KW-1185">Reference proteome</keyword>
<organism evidence="1 2">
    <name type="scientific">Phialocephala subalpina</name>
    <dbReference type="NCBI Taxonomy" id="576137"/>
    <lineage>
        <taxon>Eukaryota</taxon>
        <taxon>Fungi</taxon>
        <taxon>Dikarya</taxon>
        <taxon>Ascomycota</taxon>
        <taxon>Pezizomycotina</taxon>
        <taxon>Leotiomycetes</taxon>
        <taxon>Helotiales</taxon>
        <taxon>Mollisiaceae</taxon>
        <taxon>Phialocephala</taxon>
        <taxon>Phialocephala fortinii species complex</taxon>
    </lineage>
</organism>
<name>A0A1L7XNN9_9HELO</name>
<protein>
    <submittedName>
        <fullName evidence="1">Uncharacterized protein</fullName>
    </submittedName>
</protein>
<proteinExistence type="predicted"/>
<reference evidence="1 2" key="1">
    <citation type="submission" date="2016-03" db="EMBL/GenBank/DDBJ databases">
        <authorList>
            <person name="Ploux O."/>
        </authorList>
    </citation>
    <scope>NUCLEOTIDE SEQUENCE [LARGE SCALE GENOMIC DNA]</scope>
    <source>
        <strain evidence="1 2">UAMH 11012</strain>
    </source>
</reference>
<dbReference type="AlphaFoldDB" id="A0A1L7XNN9"/>
<gene>
    <name evidence="1" type="ORF">PAC_16566</name>
</gene>
<evidence type="ECO:0000313" key="1">
    <source>
        <dbReference type="EMBL" id="CZR66665.1"/>
    </source>
</evidence>
<accession>A0A1L7XNN9</accession>
<dbReference type="Proteomes" id="UP000184330">
    <property type="component" value="Unassembled WGS sequence"/>
</dbReference>
<dbReference type="EMBL" id="FJOG01000039">
    <property type="protein sequence ID" value="CZR66665.1"/>
    <property type="molecule type" value="Genomic_DNA"/>
</dbReference>
<sequence>MAREMRFVAVPVPPITQIPNEDPEYRVAVINLSSELPPDVCGLMKLLIGLHQNLIPEAWLFVEVTDETEIGFAWLGLDQRLNTTKKSSTRTSQSNLKMRGAVDAISEGSAWEVVEDMSCSCSQIRSFWIPWVSRDPVGLAEK</sequence>